<organism evidence="1 2">
    <name type="scientific">Dryococelus australis</name>
    <dbReference type="NCBI Taxonomy" id="614101"/>
    <lineage>
        <taxon>Eukaryota</taxon>
        <taxon>Metazoa</taxon>
        <taxon>Ecdysozoa</taxon>
        <taxon>Arthropoda</taxon>
        <taxon>Hexapoda</taxon>
        <taxon>Insecta</taxon>
        <taxon>Pterygota</taxon>
        <taxon>Neoptera</taxon>
        <taxon>Polyneoptera</taxon>
        <taxon>Phasmatodea</taxon>
        <taxon>Verophasmatodea</taxon>
        <taxon>Anareolatae</taxon>
        <taxon>Phasmatidae</taxon>
        <taxon>Eurycanthinae</taxon>
        <taxon>Dryococelus</taxon>
    </lineage>
</organism>
<reference evidence="1 2" key="1">
    <citation type="submission" date="2023-02" db="EMBL/GenBank/DDBJ databases">
        <title>LHISI_Scaffold_Assembly.</title>
        <authorList>
            <person name="Stuart O.P."/>
            <person name="Cleave R."/>
            <person name="Magrath M.J.L."/>
            <person name="Mikheyev A.S."/>
        </authorList>
    </citation>
    <scope>NUCLEOTIDE SEQUENCE [LARGE SCALE GENOMIC DNA]</scope>
    <source>
        <strain evidence="1">Daus_M_001</strain>
        <tissue evidence="1">Leg muscle</tissue>
    </source>
</reference>
<evidence type="ECO:0000313" key="1">
    <source>
        <dbReference type="EMBL" id="KAJ8876635.1"/>
    </source>
</evidence>
<dbReference type="Proteomes" id="UP001159363">
    <property type="component" value="Chromosome 7"/>
</dbReference>
<name>A0ABQ9GX83_9NEOP</name>
<sequence length="182" mass="20665">MKDSTRREKEDGLARASGVARRGRHRCDQQYLEEEVEDCWADDNGRTLQSCWRRLKRWNACGAGGPPGRCWQLLKRLRASGRWLVLRNWQGHQWPLAPPKSQAWYECISVAETVVRPLTSRLDEPGSFPGGVTSRFFNMGIVPDDAARRLVFSGISCFLHTYIPAVLHTHLSTPSSALKSRC</sequence>
<evidence type="ECO:0000313" key="2">
    <source>
        <dbReference type="Proteomes" id="UP001159363"/>
    </source>
</evidence>
<accession>A0ABQ9GX83</accession>
<keyword evidence="2" id="KW-1185">Reference proteome</keyword>
<protein>
    <submittedName>
        <fullName evidence="1">Uncharacterized protein</fullName>
    </submittedName>
</protein>
<proteinExistence type="predicted"/>
<dbReference type="EMBL" id="JARBHB010000008">
    <property type="protein sequence ID" value="KAJ8876635.1"/>
    <property type="molecule type" value="Genomic_DNA"/>
</dbReference>
<gene>
    <name evidence="1" type="ORF">PR048_021080</name>
</gene>
<comment type="caution">
    <text evidence="1">The sequence shown here is derived from an EMBL/GenBank/DDBJ whole genome shotgun (WGS) entry which is preliminary data.</text>
</comment>